<sequence length="105" mass="12228">MRSETFSEIHQNLEAPFFDIYNTFSLYEKGADFKVLFHWRNTNDTANTITVVDIALSNNWHYRLGNDWFHGSRKAPRLSTNNKRECVCVGVLQGTPHVLELRNLV</sequence>
<evidence type="ECO:0000313" key="1">
    <source>
        <dbReference type="EMBL" id="GBM55715.1"/>
    </source>
</evidence>
<comment type="caution">
    <text evidence="1">The sequence shown here is derived from an EMBL/GenBank/DDBJ whole genome shotgun (WGS) entry which is preliminary data.</text>
</comment>
<proteinExistence type="predicted"/>
<gene>
    <name evidence="1" type="ORF">AVEN_196611_1</name>
</gene>
<keyword evidence="2" id="KW-1185">Reference proteome</keyword>
<protein>
    <submittedName>
        <fullName evidence="1">Uncharacterized protein</fullName>
    </submittedName>
</protein>
<dbReference type="EMBL" id="BGPR01001514">
    <property type="protein sequence ID" value="GBM55715.1"/>
    <property type="molecule type" value="Genomic_DNA"/>
</dbReference>
<accession>A0A4Y2GSB0</accession>
<dbReference type="Proteomes" id="UP000499080">
    <property type="component" value="Unassembled WGS sequence"/>
</dbReference>
<evidence type="ECO:0000313" key="2">
    <source>
        <dbReference type="Proteomes" id="UP000499080"/>
    </source>
</evidence>
<organism evidence="1 2">
    <name type="scientific">Araneus ventricosus</name>
    <name type="common">Orbweaver spider</name>
    <name type="synonym">Epeira ventricosa</name>
    <dbReference type="NCBI Taxonomy" id="182803"/>
    <lineage>
        <taxon>Eukaryota</taxon>
        <taxon>Metazoa</taxon>
        <taxon>Ecdysozoa</taxon>
        <taxon>Arthropoda</taxon>
        <taxon>Chelicerata</taxon>
        <taxon>Arachnida</taxon>
        <taxon>Araneae</taxon>
        <taxon>Araneomorphae</taxon>
        <taxon>Entelegynae</taxon>
        <taxon>Araneoidea</taxon>
        <taxon>Araneidae</taxon>
        <taxon>Araneus</taxon>
    </lineage>
</organism>
<name>A0A4Y2GSB0_ARAVE</name>
<reference evidence="1 2" key="1">
    <citation type="journal article" date="2019" name="Sci. Rep.">
        <title>Orb-weaving spider Araneus ventricosus genome elucidates the spidroin gene catalogue.</title>
        <authorList>
            <person name="Kono N."/>
            <person name="Nakamura H."/>
            <person name="Ohtoshi R."/>
            <person name="Moran D.A.P."/>
            <person name="Shinohara A."/>
            <person name="Yoshida Y."/>
            <person name="Fujiwara M."/>
            <person name="Mori M."/>
            <person name="Tomita M."/>
            <person name="Arakawa K."/>
        </authorList>
    </citation>
    <scope>NUCLEOTIDE SEQUENCE [LARGE SCALE GENOMIC DNA]</scope>
</reference>
<dbReference type="AlphaFoldDB" id="A0A4Y2GSB0"/>